<dbReference type="RefSeq" id="WP_377732413.1">
    <property type="nucleotide sequence ID" value="NZ_JBHSRI010000002.1"/>
</dbReference>
<name>A0ABW1L5J2_9BACL</name>
<comment type="caution">
    <text evidence="1">The sequence shown here is derived from an EMBL/GenBank/DDBJ whole genome shotgun (WGS) entry which is preliminary data.</text>
</comment>
<gene>
    <name evidence="1" type="ORF">ACFPYN_02910</name>
</gene>
<dbReference type="Proteomes" id="UP001596170">
    <property type="component" value="Unassembled WGS sequence"/>
</dbReference>
<proteinExistence type="predicted"/>
<accession>A0ABW1L5J2</accession>
<dbReference type="EMBL" id="JBHSRI010000002">
    <property type="protein sequence ID" value="MFC6038397.1"/>
    <property type="molecule type" value="Genomic_DNA"/>
</dbReference>
<protein>
    <submittedName>
        <fullName evidence="1">Uncharacterized protein</fullName>
    </submittedName>
</protein>
<reference evidence="2" key="1">
    <citation type="journal article" date="2019" name="Int. J. Syst. Evol. Microbiol.">
        <title>The Global Catalogue of Microorganisms (GCM) 10K type strain sequencing project: providing services to taxonomists for standard genome sequencing and annotation.</title>
        <authorList>
            <consortium name="The Broad Institute Genomics Platform"/>
            <consortium name="The Broad Institute Genome Sequencing Center for Infectious Disease"/>
            <person name="Wu L."/>
            <person name="Ma J."/>
        </authorList>
    </citation>
    <scope>NUCLEOTIDE SEQUENCE [LARGE SCALE GENOMIC DNA]</scope>
    <source>
        <strain evidence="2">CCUG 54527</strain>
    </source>
</reference>
<sequence length="100" mass="11804">MERTKLIQEIIFLAMLVQENTGHCVFVNFSGHVESMDISIRKSKMDYCEHICDSSISLKRGNVMKRLQEVKDTLSTFLEAREVDTTLLRYEIEEVRHYKF</sequence>
<keyword evidence="2" id="KW-1185">Reference proteome</keyword>
<evidence type="ECO:0000313" key="1">
    <source>
        <dbReference type="EMBL" id="MFC6038397.1"/>
    </source>
</evidence>
<organism evidence="1 2">
    <name type="scientific">Paenisporosarcina macmurdoensis</name>
    <dbReference type="NCBI Taxonomy" id="212659"/>
    <lineage>
        <taxon>Bacteria</taxon>
        <taxon>Bacillati</taxon>
        <taxon>Bacillota</taxon>
        <taxon>Bacilli</taxon>
        <taxon>Bacillales</taxon>
        <taxon>Caryophanaceae</taxon>
        <taxon>Paenisporosarcina</taxon>
    </lineage>
</organism>
<evidence type="ECO:0000313" key="2">
    <source>
        <dbReference type="Proteomes" id="UP001596170"/>
    </source>
</evidence>